<sequence length="109" mass="12588">MWWRYLIIVLAYVLLAAHFLRYGNLAVVIVSAVAPLLYFVKAQWSDRVIQLGLIAAIMVWLQTSWQLISMRIAFDSDYTRLAIIMAAVVGFNLLALVLTQQIYNRRTRN</sequence>
<evidence type="ECO:0000313" key="3">
    <source>
        <dbReference type="Proteomes" id="UP001161422"/>
    </source>
</evidence>
<dbReference type="AlphaFoldDB" id="A0AA37RSW1"/>
<proteinExistence type="predicted"/>
<comment type="caution">
    <text evidence="2">The sequence shown here is derived from an EMBL/GenBank/DDBJ whole genome shotgun (WGS) entry which is preliminary data.</text>
</comment>
<keyword evidence="1" id="KW-0472">Membrane</keyword>
<feature type="transmembrane region" description="Helical" evidence="1">
    <location>
        <begin position="80"/>
        <end position="99"/>
    </location>
</feature>
<dbReference type="Proteomes" id="UP001161422">
    <property type="component" value="Unassembled WGS sequence"/>
</dbReference>
<dbReference type="EMBL" id="BSNC01000001">
    <property type="protein sequence ID" value="GLP94716.1"/>
    <property type="molecule type" value="Genomic_DNA"/>
</dbReference>
<keyword evidence="1" id="KW-0812">Transmembrane</keyword>
<evidence type="ECO:0000256" key="1">
    <source>
        <dbReference type="SAM" id="Phobius"/>
    </source>
</evidence>
<feature type="transmembrane region" description="Helical" evidence="1">
    <location>
        <begin position="51"/>
        <end position="74"/>
    </location>
</feature>
<keyword evidence="3" id="KW-1185">Reference proteome</keyword>
<name>A0AA37RSW1_9GAMM</name>
<organism evidence="2 3">
    <name type="scientific">Paraferrimonas sedimenticola</name>
    <dbReference type="NCBI Taxonomy" id="375674"/>
    <lineage>
        <taxon>Bacteria</taxon>
        <taxon>Pseudomonadati</taxon>
        <taxon>Pseudomonadota</taxon>
        <taxon>Gammaproteobacteria</taxon>
        <taxon>Alteromonadales</taxon>
        <taxon>Ferrimonadaceae</taxon>
        <taxon>Paraferrimonas</taxon>
    </lineage>
</organism>
<accession>A0AA37RSW1</accession>
<evidence type="ECO:0000313" key="2">
    <source>
        <dbReference type="EMBL" id="GLP94716.1"/>
    </source>
</evidence>
<feature type="transmembrane region" description="Helical" evidence="1">
    <location>
        <begin position="6"/>
        <end position="39"/>
    </location>
</feature>
<gene>
    <name evidence="2" type="ORF">GCM10007895_00220</name>
</gene>
<keyword evidence="1" id="KW-1133">Transmembrane helix</keyword>
<protein>
    <submittedName>
        <fullName evidence="2">Uncharacterized protein</fullName>
    </submittedName>
</protein>
<reference evidence="2" key="2">
    <citation type="submission" date="2023-01" db="EMBL/GenBank/DDBJ databases">
        <title>Draft genome sequence of Paraferrimonas sedimenticola strain NBRC 101628.</title>
        <authorList>
            <person name="Sun Q."/>
            <person name="Mori K."/>
        </authorList>
    </citation>
    <scope>NUCLEOTIDE SEQUENCE</scope>
    <source>
        <strain evidence="2">NBRC 101628</strain>
    </source>
</reference>
<reference evidence="2" key="1">
    <citation type="journal article" date="2014" name="Int. J. Syst. Evol. Microbiol.">
        <title>Complete genome sequence of Corynebacterium casei LMG S-19264T (=DSM 44701T), isolated from a smear-ripened cheese.</title>
        <authorList>
            <consortium name="US DOE Joint Genome Institute (JGI-PGF)"/>
            <person name="Walter F."/>
            <person name="Albersmeier A."/>
            <person name="Kalinowski J."/>
            <person name="Ruckert C."/>
        </authorList>
    </citation>
    <scope>NUCLEOTIDE SEQUENCE</scope>
    <source>
        <strain evidence="2">NBRC 101628</strain>
    </source>
</reference>
<dbReference type="RefSeq" id="WP_095506088.1">
    <property type="nucleotide sequence ID" value="NZ_BSNC01000001.1"/>
</dbReference>